<comment type="similarity">
    <text evidence="4">In the N-terminal section; belongs to the N-acetylglucosamine-1-phosphate uridyltransferase family.</text>
</comment>
<dbReference type="InterPro" id="IPR025877">
    <property type="entry name" value="MobA-like_NTP_Trfase"/>
</dbReference>
<sequence length="344" mass="37104">MPTPVTIVILAAGLGTRMKSRKAKVLHRAGGKTLVEHVVATARNLAPGDHIFVVVGHQGEQVRQLVAAQGVRFIEQREQKGTGHAVLAGRQDLAGLGGYLVILYGDCPLIRAETLGKLIARMKQSDAGGVLLSARMADPTGYGRIIRDARGHVAAIVEQKAATAEQLAIREANMGIYCFRAPLFWEHAGRIQPHNPAREYYLTDMVEILNRGGHFLEALEVEDAREVLGINNRQELAEADRLFRERKLRELMLGGVTVVKPETVTVDDTVSIGMDTVVEPFAQILGNTKIGENCRIGACTIIRDSVVADEVEIGPFSIVASSGVGRGAVVGPFARLRAGNQVDA</sequence>
<evidence type="ECO:0000256" key="6">
    <source>
        <dbReference type="ARBA" id="ARBA00022679"/>
    </source>
</evidence>
<comment type="catalytic activity">
    <reaction evidence="16">
        <text>N-acetyl-alpha-D-glucosamine 1-phosphate + UTP + H(+) = UDP-N-acetyl-alpha-D-glucosamine + diphosphate</text>
        <dbReference type="Rhea" id="RHEA:13509"/>
        <dbReference type="ChEBI" id="CHEBI:15378"/>
        <dbReference type="ChEBI" id="CHEBI:33019"/>
        <dbReference type="ChEBI" id="CHEBI:46398"/>
        <dbReference type="ChEBI" id="CHEBI:57705"/>
        <dbReference type="ChEBI" id="CHEBI:57776"/>
        <dbReference type="EC" id="2.7.7.23"/>
    </reaction>
</comment>
<dbReference type="GO" id="GO:0008360">
    <property type="term" value="P:regulation of cell shape"/>
    <property type="evidence" value="ECO:0007669"/>
    <property type="project" value="UniProtKB-KW"/>
</dbReference>
<dbReference type="InterPro" id="IPR050065">
    <property type="entry name" value="GlmU-like"/>
</dbReference>
<evidence type="ECO:0000256" key="3">
    <source>
        <dbReference type="ARBA" id="ARBA00007707"/>
    </source>
</evidence>
<dbReference type="GO" id="GO:0019134">
    <property type="term" value="F:glucosamine-1-phosphate N-acetyltransferase activity"/>
    <property type="evidence" value="ECO:0007669"/>
    <property type="project" value="UniProtKB-EC"/>
</dbReference>
<dbReference type="SUPFAM" id="SSF53448">
    <property type="entry name" value="Nucleotide-diphospho-sugar transferases"/>
    <property type="match status" value="1"/>
</dbReference>
<comment type="caution">
    <text evidence="19">The sequence shown here is derived from an EMBL/GenBank/DDBJ whole genome shotgun (WGS) entry which is preliminary data.</text>
</comment>
<keyword evidence="5" id="KW-0963">Cytoplasm</keyword>
<dbReference type="Pfam" id="PF00132">
    <property type="entry name" value="Hexapep"/>
    <property type="match status" value="1"/>
</dbReference>
<evidence type="ECO:0000256" key="1">
    <source>
        <dbReference type="ARBA" id="ARBA00001946"/>
    </source>
</evidence>
<feature type="non-terminal residue" evidence="19">
    <location>
        <position position="344"/>
    </location>
</feature>
<dbReference type="AlphaFoldDB" id="A0A7V8NXR7"/>
<reference evidence="19" key="1">
    <citation type="submission" date="2020-06" db="EMBL/GenBank/DDBJ databases">
        <title>Legume-microbial interactions unlock mineral nutrients during tropical forest succession.</title>
        <authorList>
            <person name="Epihov D.Z."/>
        </authorList>
    </citation>
    <scope>NUCLEOTIDE SEQUENCE [LARGE SCALE GENOMIC DNA]</scope>
    <source>
        <strain evidence="19">Pan2503</strain>
    </source>
</reference>
<keyword evidence="6" id="KW-0808">Transferase</keyword>
<protein>
    <submittedName>
        <fullName evidence="19">Bifunctional N-acetylglucosamine-1-phosphate uridyltransferase/glucosamine-1-phosphate acetyltransferase</fullName>
    </submittedName>
</protein>
<evidence type="ECO:0000256" key="14">
    <source>
        <dbReference type="ARBA" id="ARBA00023316"/>
    </source>
</evidence>
<keyword evidence="13" id="KW-0012">Acyltransferase</keyword>
<organism evidence="19 20">
    <name type="scientific">Candidatus Acidiferrum panamense</name>
    <dbReference type="NCBI Taxonomy" id="2741543"/>
    <lineage>
        <taxon>Bacteria</taxon>
        <taxon>Pseudomonadati</taxon>
        <taxon>Acidobacteriota</taxon>
        <taxon>Terriglobia</taxon>
        <taxon>Candidatus Acidiferrales</taxon>
        <taxon>Candidatus Acidiferrum</taxon>
    </lineage>
</organism>
<dbReference type="Pfam" id="PF12804">
    <property type="entry name" value="NTP_transf_3"/>
    <property type="match status" value="1"/>
</dbReference>
<evidence type="ECO:0000256" key="7">
    <source>
        <dbReference type="ARBA" id="ARBA00022695"/>
    </source>
</evidence>
<comment type="function">
    <text evidence="17">Catalyzes the last two sequential reactions in the de novo biosynthetic pathway for UDP-N-acetylglucosamine (UDP-GlcNAc). The C-terminal domain catalyzes the transfer of acetyl group from acetyl coenzyme A to glucosamine-1-phosphate (GlcN-1-P) to produce N-acetylglucosamine-1-phosphate (GlcNAc-1-P), which is converted into UDP-GlcNAc by the transfer of uridine 5-monophosphate (from uridine 5-triphosphate), a reaction catalyzed by the N-terminal domain.</text>
</comment>
<evidence type="ECO:0000256" key="5">
    <source>
        <dbReference type="ARBA" id="ARBA00022490"/>
    </source>
</evidence>
<dbReference type="SUPFAM" id="SSF51161">
    <property type="entry name" value="Trimeric LpxA-like enzymes"/>
    <property type="match status" value="1"/>
</dbReference>
<comment type="catalytic activity">
    <reaction evidence="15">
        <text>alpha-D-glucosamine 1-phosphate + acetyl-CoA = N-acetyl-alpha-D-glucosamine 1-phosphate + CoA + H(+)</text>
        <dbReference type="Rhea" id="RHEA:13725"/>
        <dbReference type="ChEBI" id="CHEBI:15378"/>
        <dbReference type="ChEBI" id="CHEBI:57287"/>
        <dbReference type="ChEBI" id="CHEBI:57288"/>
        <dbReference type="ChEBI" id="CHEBI:57776"/>
        <dbReference type="ChEBI" id="CHEBI:58516"/>
        <dbReference type="EC" id="2.3.1.157"/>
    </reaction>
</comment>
<dbReference type="GO" id="GO:0046872">
    <property type="term" value="F:metal ion binding"/>
    <property type="evidence" value="ECO:0007669"/>
    <property type="project" value="UniProtKB-KW"/>
</dbReference>
<dbReference type="PANTHER" id="PTHR43584">
    <property type="entry name" value="NUCLEOTIDYL TRANSFERASE"/>
    <property type="match status" value="1"/>
</dbReference>
<dbReference type="InterPro" id="IPR029044">
    <property type="entry name" value="Nucleotide-diphossugar_trans"/>
</dbReference>
<keyword evidence="14" id="KW-0961">Cell wall biogenesis/degradation</keyword>
<dbReference type="GO" id="GO:0003977">
    <property type="term" value="F:UDP-N-acetylglucosamine diphosphorylase activity"/>
    <property type="evidence" value="ECO:0007669"/>
    <property type="project" value="UniProtKB-EC"/>
</dbReference>
<evidence type="ECO:0000256" key="15">
    <source>
        <dbReference type="ARBA" id="ARBA00048247"/>
    </source>
</evidence>
<dbReference type="EMBL" id="JACDQQ010002929">
    <property type="protein sequence ID" value="MBA0089316.1"/>
    <property type="molecule type" value="Genomic_DNA"/>
</dbReference>
<dbReference type="InterPro" id="IPR001451">
    <property type="entry name" value="Hexapep"/>
</dbReference>
<dbReference type="Gene3D" id="2.160.10.10">
    <property type="entry name" value="Hexapeptide repeat proteins"/>
    <property type="match status" value="1"/>
</dbReference>
<keyword evidence="7" id="KW-0548">Nucleotidyltransferase</keyword>
<evidence type="ECO:0000256" key="12">
    <source>
        <dbReference type="ARBA" id="ARBA00023268"/>
    </source>
</evidence>
<keyword evidence="9" id="KW-0460">Magnesium</keyword>
<dbReference type="Proteomes" id="UP000567293">
    <property type="component" value="Unassembled WGS sequence"/>
</dbReference>
<keyword evidence="8" id="KW-0479">Metal-binding</keyword>
<accession>A0A7V8NXR7</accession>
<comment type="similarity">
    <text evidence="3">In the C-terminal section; belongs to the transferase hexapeptide repeat family.</text>
</comment>
<keyword evidence="10" id="KW-0133">Cell shape</keyword>
<evidence type="ECO:0000256" key="9">
    <source>
        <dbReference type="ARBA" id="ARBA00022842"/>
    </source>
</evidence>
<evidence type="ECO:0000256" key="16">
    <source>
        <dbReference type="ARBA" id="ARBA00048493"/>
    </source>
</evidence>
<evidence type="ECO:0000313" key="19">
    <source>
        <dbReference type="EMBL" id="MBA0089316.1"/>
    </source>
</evidence>
<dbReference type="GO" id="GO:0071555">
    <property type="term" value="P:cell wall organization"/>
    <property type="evidence" value="ECO:0007669"/>
    <property type="project" value="UniProtKB-KW"/>
</dbReference>
<evidence type="ECO:0000256" key="8">
    <source>
        <dbReference type="ARBA" id="ARBA00022723"/>
    </source>
</evidence>
<dbReference type="Gene3D" id="3.90.550.10">
    <property type="entry name" value="Spore Coat Polysaccharide Biosynthesis Protein SpsA, Chain A"/>
    <property type="match status" value="1"/>
</dbReference>
<evidence type="ECO:0000313" key="20">
    <source>
        <dbReference type="Proteomes" id="UP000567293"/>
    </source>
</evidence>
<evidence type="ECO:0000256" key="11">
    <source>
        <dbReference type="ARBA" id="ARBA00022984"/>
    </source>
</evidence>
<dbReference type="InterPro" id="IPR011004">
    <property type="entry name" value="Trimer_LpxA-like_sf"/>
</dbReference>
<evidence type="ECO:0000256" key="4">
    <source>
        <dbReference type="ARBA" id="ARBA00007947"/>
    </source>
</evidence>
<keyword evidence="11" id="KW-0573">Peptidoglycan synthesis</keyword>
<evidence type="ECO:0000259" key="18">
    <source>
        <dbReference type="Pfam" id="PF12804"/>
    </source>
</evidence>
<dbReference type="GO" id="GO:0009252">
    <property type="term" value="P:peptidoglycan biosynthetic process"/>
    <property type="evidence" value="ECO:0007669"/>
    <property type="project" value="UniProtKB-KW"/>
</dbReference>
<comment type="cofactor">
    <cofactor evidence="1">
        <name>Mg(2+)</name>
        <dbReference type="ChEBI" id="CHEBI:18420"/>
    </cofactor>
</comment>
<evidence type="ECO:0000256" key="13">
    <source>
        <dbReference type="ARBA" id="ARBA00023315"/>
    </source>
</evidence>
<evidence type="ECO:0000256" key="10">
    <source>
        <dbReference type="ARBA" id="ARBA00022960"/>
    </source>
</evidence>
<comment type="subcellular location">
    <subcellularLocation>
        <location evidence="2">Cytoplasm</location>
    </subcellularLocation>
</comment>
<evidence type="ECO:0000256" key="17">
    <source>
        <dbReference type="ARBA" id="ARBA00049628"/>
    </source>
</evidence>
<name>A0A7V8NXR7_9BACT</name>
<evidence type="ECO:0000256" key="2">
    <source>
        <dbReference type="ARBA" id="ARBA00004496"/>
    </source>
</evidence>
<keyword evidence="20" id="KW-1185">Reference proteome</keyword>
<proteinExistence type="inferred from homology"/>
<dbReference type="PANTHER" id="PTHR43584:SF3">
    <property type="entry name" value="BIFUNCTIONAL PROTEIN GLMU"/>
    <property type="match status" value="1"/>
</dbReference>
<keyword evidence="12" id="KW-0511">Multifunctional enzyme</keyword>
<dbReference type="CDD" id="cd02540">
    <property type="entry name" value="GT2_GlmU_N_bac"/>
    <property type="match status" value="1"/>
</dbReference>
<dbReference type="GO" id="GO:0005737">
    <property type="term" value="C:cytoplasm"/>
    <property type="evidence" value="ECO:0007669"/>
    <property type="project" value="UniProtKB-SubCell"/>
</dbReference>
<feature type="domain" description="MobA-like NTP transferase" evidence="18">
    <location>
        <begin position="8"/>
        <end position="144"/>
    </location>
</feature>
<gene>
    <name evidence="19" type="ORF">HRJ53_30360</name>
</gene>